<keyword evidence="4" id="KW-1185">Reference proteome</keyword>
<evidence type="ECO:0000256" key="2">
    <source>
        <dbReference type="SAM" id="SignalP"/>
    </source>
</evidence>
<dbReference type="OrthoDB" id="7452714at2"/>
<feature type="transmembrane region" description="Helical" evidence="1">
    <location>
        <begin position="37"/>
        <end position="55"/>
    </location>
</feature>
<protein>
    <submittedName>
        <fullName evidence="3">Uncharacterized protein</fullName>
    </submittedName>
</protein>
<organism evidence="3 4">
    <name type="scientific">Pontixanthobacter luteolus</name>
    <dbReference type="NCBI Taxonomy" id="295089"/>
    <lineage>
        <taxon>Bacteria</taxon>
        <taxon>Pseudomonadati</taxon>
        <taxon>Pseudomonadota</taxon>
        <taxon>Alphaproteobacteria</taxon>
        <taxon>Sphingomonadales</taxon>
        <taxon>Erythrobacteraceae</taxon>
        <taxon>Pontixanthobacter</taxon>
    </lineage>
</organism>
<name>A0A6I4UWM8_9SPHN</name>
<dbReference type="AlphaFoldDB" id="A0A6I4UWM8"/>
<dbReference type="EMBL" id="WTYP01000001">
    <property type="protein sequence ID" value="MXP46277.1"/>
    <property type="molecule type" value="Genomic_DNA"/>
</dbReference>
<comment type="caution">
    <text evidence="3">The sequence shown here is derived from an EMBL/GenBank/DDBJ whole genome shotgun (WGS) entry which is preliminary data.</text>
</comment>
<proteinExistence type="predicted"/>
<sequence length="185" mass="20906">MKTISKALAGTIAAGAMAMTSAAPAAARDRHNDGISAGEVIAGAVILGGIAAVLSSGKNDRYRDRDYRYDDRRGYNRNYYRGQGSRQAVEKCVRAVERDARRAGYRFADVTQIRDVDRERRGWEVKGRLVVDGQRGYGYRDNYRYNDRRNGYRDSRYRGDTGKFSCDVRRGRVVDIDYSGIRGLR</sequence>
<feature type="signal peptide" evidence="2">
    <location>
        <begin position="1"/>
        <end position="25"/>
    </location>
</feature>
<keyword evidence="1" id="KW-1133">Transmembrane helix</keyword>
<reference evidence="3 4" key="1">
    <citation type="submission" date="2019-12" db="EMBL/GenBank/DDBJ databases">
        <title>Genomic-based taxomic classification of the family Erythrobacteraceae.</title>
        <authorList>
            <person name="Xu L."/>
        </authorList>
    </citation>
    <scope>NUCLEOTIDE SEQUENCE [LARGE SCALE GENOMIC DNA]</scope>
    <source>
        <strain evidence="3 4">SW-109</strain>
    </source>
</reference>
<evidence type="ECO:0000313" key="3">
    <source>
        <dbReference type="EMBL" id="MXP46277.1"/>
    </source>
</evidence>
<evidence type="ECO:0000256" key="1">
    <source>
        <dbReference type="SAM" id="Phobius"/>
    </source>
</evidence>
<keyword evidence="2" id="KW-0732">Signal</keyword>
<dbReference type="Proteomes" id="UP000471435">
    <property type="component" value="Unassembled WGS sequence"/>
</dbReference>
<dbReference type="RefSeq" id="WP_160729529.1">
    <property type="nucleotide sequence ID" value="NZ_WTYP01000001.1"/>
</dbReference>
<keyword evidence="1" id="KW-0472">Membrane</keyword>
<gene>
    <name evidence="3" type="ORF">GRI43_02570</name>
</gene>
<feature type="chain" id="PRO_5026337603" evidence="2">
    <location>
        <begin position="26"/>
        <end position="185"/>
    </location>
</feature>
<accession>A0A6I4UWM8</accession>
<keyword evidence="1" id="KW-0812">Transmembrane</keyword>
<evidence type="ECO:0000313" key="4">
    <source>
        <dbReference type="Proteomes" id="UP000471435"/>
    </source>
</evidence>